<dbReference type="PANTHER" id="PTHR43408:SF2">
    <property type="entry name" value="FMN REDUCTASE (NADPH)"/>
    <property type="match status" value="1"/>
</dbReference>
<dbReference type="Gene3D" id="3.40.50.360">
    <property type="match status" value="1"/>
</dbReference>
<reference evidence="6 7" key="1">
    <citation type="submission" date="2016-11" db="EMBL/GenBank/DDBJ databases">
        <authorList>
            <person name="Jaros S."/>
            <person name="Januszkiewicz K."/>
            <person name="Wedrychowicz H."/>
        </authorList>
    </citation>
    <scope>NUCLEOTIDE SEQUENCE [LARGE SCALE GENOMIC DNA]</scope>
    <source>
        <strain evidence="6 7">ATCC 23634</strain>
    </source>
</reference>
<dbReference type="AlphaFoldDB" id="A0A1K2HXR9"/>
<dbReference type="Proteomes" id="UP000183447">
    <property type="component" value="Unassembled WGS sequence"/>
</dbReference>
<dbReference type="InterPro" id="IPR005025">
    <property type="entry name" value="FMN_Rdtase-like_dom"/>
</dbReference>
<proteinExistence type="inferred from homology"/>
<evidence type="ECO:0000256" key="3">
    <source>
        <dbReference type="ARBA" id="ARBA00022643"/>
    </source>
</evidence>
<protein>
    <submittedName>
        <fullName evidence="6">FMN reductase</fullName>
    </submittedName>
</protein>
<comment type="similarity">
    <text evidence="1">Belongs to the SsuE family.</text>
</comment>
<organism evidence="6 7">
    <name type="scientific">Devosia enhydra</name>
    <dbReference type="NCBI Taxonomy" id="665118"/>
    <lineage>
        <taxon>Bacteria</taxon>
        <taxon>Pseudomonadati</taxon>
        <taxon>Pseudomonadota</taxon>
        <taxon>Alphaproteobacteria</taxon>
        <taxon>Hyphomicrobiales</taxon>
        <taxon>Devosiaceae</taxon>
        <taxon>Devosia</taxon>
    </lineage>
</organism>
<dbReference type="OrthoDB" id="1643408at2"/>
<evidence type="ECO:0000256" key="1">
    <source>
        <dbReference type="ARBA" id="ARBA00005990"/>
    </source>
</evidence>
<keyword evidence="2" id="KW-0285">Flavoprotein</keyword>
<keyword evidence="7" id="KW-1185">Reference proteome</keyword>
<dbReference type="RefSeq" id="WP_072342411.1">
    <property type="nucleotide sequence ID" value="NZ_FPKU01000002.1"/>
</dbReference>
<name>A0A1K2HXR9_9HYPH</name>
<dbReference type="PANTHER" id="PTHR43408">
    <property type="entry name" value="FMN REDUCTASE (NADPH)"/>
    <property type="match status" value="1"/>
</dbReference>
<keyword evidence="3" id="KW-0288">FMN</keyword>
<dbReference type="InterPro" id="IPR029039">
    <property type="entry name" value="Flavoprotein-like_sf"/>
</dbReference>
<evidence type="ECO:0000313" key="7">
    <source>
        <dbReference type="Proteomes" id="UP000183447"/>
    </source>
</evidence>
<evidence type="ECO:0000313" key="6">
    <source>
        <dbReference type="EMBL" id="SFZ84569.1"/>
    </source>
</evidence>
<sequence length="203" mass="21835">MTVLSLFDPSAIPPSRPRVAALSGNISRPSRGRALAGELGRRVAGAVRGELEQFDLVDAGQDLGLARTRSELSPAGLSILQAMEAADLVIVSVPVLRGGYPGLFKHLIDFLDPEAMHARPVILGATSTSPQDAGLIEHQLVPLFQWLGATIVPETVFAQDRSFLDFRQIDPDVDRRIAMASAHAARLLQAGQRRSASRQRDTA</sequence>
<accession>A0A1K2HXR9</accession>
<dbReference type="InterPro" id="IPR051814">
    <property type="entry name" value="NAD(P)H-dep_FMN_reductase"/>
</dbReference>
<feature type="domain" description="NADPH-dependent FMN reductase-like" evidence="5">
    <location>
        <begin position="17"/>
        <end position="158"/>
    </location>
</feature>
<dbReference type="GO" id="GO:0016491">
    <property type="term" value="F:oxidoreductase activity"/>
    <property type="evidence" value="ECO:0007669"/>
    <property type="project" value="UniProtKB-KW"/>
</dbReference>
<keyword evidence="4" id="KW-0560">Oxidoreductase</keyword>
<evidence type="ECO:0000256" key="4">
    <source>
        <dbReference type="ARBA" id="ARBA00023002"/>
    </source>
</evidence>
<gene>
    <name evidence="6" type="ORF">SAMN02983003_2088</name>
</gene>
<evidence type="ECO:0000256" key="2">
    <source>
        <dbReference type="ARBA" id="ARBA00022630"/>
    </source>
</evidence>
<dbReference type="STRING" id="665118.SAMN02983003_2088"/>
<evidence type="ECO:0000259" key="5">
    <source>
        <dbReference type="Pfam" id="PF03358"/>
    </source>
</evidence>
<dbReference type="EMBL" id="FPKU01000002">
    <property type="protein sequence ID" value="SFZ84569.1"/>
    <property type="molecule type" value="Genomic_DNA"/>
</dbReference>
<dbReference type="Pfam" id="PF03358">
    <property type="entry name" value="FMN_red"/>
    <property type="match status" value="1"/>
</dbReference>
<dbReference type="SUPFAM" id="SSF52218">
    <property type="entry name" value="Flavoproteins"/>
    <property type="match status" value="1"/>
</dbReference>